<dbReference type="SUPFAM" id="SSF55729">
    <property type="entry name" value="Acyl-CoA N-acyltransferases (Nat)"/>
    <property type="match status" value="1"/>
</dbReference>
<organism evidence="2 3">
    <name type="scientific">Aliikangiella coralliicola</name>
    <dbReference type="NCBI Taxonomy" id="2592383"/>
    <lineage>
        <taxon>Bacteria</taxon>
        <taxon>Pseudomonadati</taxon>
        <taxon>Pseudomonadota</taxon>
        <taxon>Gammaproteobacteria</taxon>
        <taxon>Oceanospirillales</taxon>
        <taxon>Pleioneaceae</taxon>
        <taxon>Aliikangiella</taxon>
    </lineage>
</organism>
<dbReference type="Gene3D" id="3.40.630.30">
    <property type="match status" value="1"/>
</dbReference>
<evidence type="ECO:0000259" key="1">
    <source>
        <dbReference type="PROSITE" id="PS51186"/>
    </source>
</evidence>
<reference evidence="2 3" key="1">
    <citation type="submission" date="2019-07" db="EMBL/GenBank/DDBJ databases">
        <title>Draft genome for Aliikangiella sp. M105.</title>
        <authorList>
            <person name="Wang G."/>
        </authorList>
    </citation>
    <scope>NUCLEOTIDE SEQUENCE [LARGE SCALE GENOMIC DNA]</scope>
    <source>
        <strain evidence="2 3">M105</strain>
    </source>
</reference>
<dbReference type="InterPro" id="IPR052564">
    <property type="entry name" value="N-acetyltrans/Recomb-assoc"/>
</dbReference>
<evidence type="ECO:0000313" key="3">
    <source>
        <dbReference type="Proteomes" id="UP000315439"/>
    </source>
</evidence>
<evidence type="ECO:0000313" key="2">
    <source>
        <dbReference type="EMBL" id="TQV88366.1"/>
    </source>
</evidence>
<comment type="caution">
    <text evidence="2">The sequence shown here is derived from an EMBL/GenBank/DDBJ whole genome shotgun (WGS) entry which is preliminary data.</text>
</comment>
<sequence length="166" mass="18754">METPKTLSISEIKIRKARLEDAAAISSLIIPLLKKYVSHEFTPQAQITMLNTMSESKIAENISRDFEYYLAEYGPKEASPAILAGVIGMKGKDHLFHLFVAERFHRAGIGNKLWHFMLSQNNESQFTVYSSRFAVAFYQKLGFQSIGEPMKEGGVLCYPMAVEVNR</sequence>
<dbReference type="OrthoDB" id="9789605at2"/>
<dbReference type="EMBL" id="VIKS01000004">
    <property type="protein sequence ID" value="TQV88366.1"/>
    <property type="molecule type" value="Genomic_DNA"/>
</dbReference>
<dbReference type="PANTHER" id="PTHR43451:SF1">
    <property type="entry name" value="ACETYLTRANSFERASE"/>
    <property type="match status" value="1"/>
</dbReference>
<dbReference type="PROSITE" id="PS51186">
    <property type="entry name" value="GNAT"/>
    <property type="match status" value="1"/>
</dbReference>
<protein>
    <submittedName>
        <fullName evidence="2">GNAT family N-acetyltransferase</fullName>
    </submittedName>
</protein>
<dbReference type="InterPro" id="IPR016181">
    <property type="entry name" value="Acyl_CoA_acyltransferase"/>
</dbReference>
<dbReference type="Proteomes" id="UP000315439">
    <property type="component" value="Unassembled WGS sequence"/>
</dbReference>
<dbReference type="GO" id="GO:0016747">
    <property type="term" value="F:acyltransferase activity, transferring groups other than amino-acyl groups"/>
    <property type="evidence" value="ECO:0007669"/>
    <property type="project" value="InterPro"/>
</dbReference>
<accession>A0A545UFV9</accession>
<dbReference type="AlphaFoldDB" id="A0A545UFV9"/>
<gene>
    <name evidence="2" type="ORF">FLL46_07520</name>
</gene>
<keyword evidence="3" id="KW-1185">Reference proteome</keyword>
<proteinExistence type="predicted"/>
<dbReference type="InterPro" id="IPR000182">
    <property type="entry name" value="GNAT_dom"/>
</dbReference>
<dbReference type="Pfam" id="PF13673">
    <property type="entry name" value="Acetyltransf_10"/>
    <property type="match status" value="1"/>
</dbReference>
<feature type="domain" description="N-acetyltransferase" evidence="1">
    <location>
        <begin position="12"/>
        <end position="165"/>
    </location>
</feature>
<keyword evidence="2" id="KW-0808">Transferase</keyword>
<name>A0A545UFV9_9GAMM</name>
<dbReference type="RefSeq" id="WP_142892874.1">
    <property type="nucleotide sequence ID" value="NZ_ML660162.1"/>
</dbReference>
<dbReference type="PANTHER" id="PTHR43451">
    <property type="entry name" value="ACETYLTRANSFERASE (GNAT) FAMILY PROTEIN"/>
    <property type="match status" value="1"/>
</dbReference>